<evidence type="ECO:0000313" key="4">
    <source>
        <dbReference type="Proteomes" id="UP000001555"/>
    </source>
</evidence>
<accession>B7PY17</accession>
<dbReference type="EMBL" id="DS817372">
    <property type="protein sequence ID" value="EEC11489.1"/>
    <property type="molecule type" value="Genomic_DNA"/>
</dbReference>
<dbReference type="AlphaFoldDB" id="B7PY17"/>
<protein>
    <submittedName>
        <fullName evidence="2 3">Uncharacterized protein</fullName>
    </submittedName>
</protein>
<dbReference type="VEuPathDB" id="VectorBase:ISCI008624"/>
<dbReference type="EMBL" id="ABJB010627686">
    <property type="status" value="NOT_ANNOTATED_CDS"/>
    <property type="molecule type" value="Genomic_DNA"/>
</dbReference>
<reference evidence="2 4" key="1">
    <citation type="submission" date="2008-03" db="EMBL/GenBank/DDBJ databases">
        <title>Annotation of Ixodes scapularis.</title>
        <authorList>
            <consortium name="Ixodes scapularis Genome Project Consortium"/>
            <person name="Caler E."/>
            <person name="Hannick L.I."/>
            <person name="Bidwell S."/>
            <person name="Joardar V."/>
            <person name="Thiagarajan M."/>
            <person name="Amedeo P."/>
            <person name="Galinsky K.J."/>
            <person name="Schobel S."/>
            <person name="Inman J."/>
            <person name="Hostetler J."/>
            <person name="Miller J."/>
            <person name="Hammond M."/>
            <person name="Megy K."/>
            <person name="Lawson D."/>
            <person name="Kodira C."/>
            <person name="Sutton G."/>
            <person name="Meyer J."/>
            <person name="Hill C.A."/>
            <person name="Birren B."/>
            <person name="Nene V."/>
            <person name="Collins F."/>
            <person name="Alarcon-Chaidez F."/>
            <person name="Wikel S."/>
            <person name="Strausberg R."/>
        </authorList>
    </citation>
    <scope>NUCLEOTIDE SEQUENCE [LARGE SCALE GENOMIC DNA]</scope>
    <source>
        <strain evidence="4">Wikel</strain>
        <strain evidence="2">Wikel colony</strain>
    </source>
</reference>
<reference evidence="3" key="2">
    <citation type="submission" date="2020-05" db="UniProtKB">
        <authorList>
            <consortium name="EnsemblMetazoa"/>
        </authorList>
    </citation>
    <scope>IDENTIFICATION</scope>
    <source>
        <strain evidence="3">wikel</strain>
    </source>
</reference>
<dbReference type="Proteomes" id="UP000001555">
    <property type="component" value="Unassembled WGS sequence"/>
</dbReference>
<keyword evidence="4" id="KW-1185">Reference proteome</keyword>
<evidence type="ECO:0000313" key="2">
    <source>
        <dbReference type="EMBL" id="EEC11489.1"/>
    </source>
</evidence>
<dbReference type="InParanoid" id="B7PY17"/>
<name>B7PY17_IXOSC</name>
<keyword evidence="1" id="KW-0812">Transmembrane</keyword>
<evidence type="ECO:0000256" key="1">
    <source>
        <dbReference type="SAM" id="Phobius"/>
    </source>
</evidence>
<organism>
    <name type="scientific">Ixodes scapularis</name>
    <name type="common">Black-legged tick</name>
    <name type="synonym">Deer tick</name>
    <dbReference type="NCBI Taxonomy" id="6945"/>
    <lineage>
        <taxon>Eukaryota</taxon>
        <taxon>Metazoa</taxon>
        <taxon>Ecdysozoa</taxon>
        <taxon>Arthropoda</taxon>
        <taxon>Chelicerata</taxon>
        <taxon>Arachnida</taxon>
        <taxon>Acari</taxon>
        <taxon>Parasitiformes</taxon>
        <taxon>Ixodida</taxon>
        <taxon>Ixodoidea</taxon>
        <taxon>Ixodidae</taxon>
        <taxon>Ixodinae</taxon>
        <taxon>Ixodes</taxon>
    </lineage>
</organism>
<dbReference type="EnsemblMetazoa" id="ISCW008624-RA">
    <property type="protein sequence ID" value="ISCW008624-PA"/>
    <property type="gene ID" value="ISCW008624"/>
</dbReference>
<keyword evidence="1" id="KW-0472">Membrane</keyword>
<sequence length="99" mass="10390">MERTLCGVTTVSMVMFLAMAVALAVLGYHYQENLGGGFSSGEPRSIESLVSLASRCLPTCRATRINSVGGIGSDDWTFRVVVVGDWVTDGLSAESAASV</sequence>
<dbReference type="VEuPathDB" id="VectorBase:ISCW008624"/>
<proteinExistence type="predicted"/>
<dbReference type="EMBL" id="ABJB010015343">
    <property type="status" value="NOT_ANNOTATED_CDS"/>
    <property type="molecule type" value="Genomic_DNA"/>
</dbReference>
<dbReference type="PaxDb" id="6945-B7PY17"/>
<keyword evidence="1" id="KW-1133">Transmembrane helix</keyword>
<dbReference type="HOGENOM" id="CLU_2322922_0_0_1"/>
<dbReference type="EMBL" id="ABJB011092126">
    <property type="status" value="NOT_ANNOTATED_CDS"/>
    <property type="molecule type" value="Genomic_DNA"/>
</dbReference>
<evidence type="ECO:0000313" key="3">
    <source>
        <dbReference type="EnsemblMetazoa" id="ISCW008624-PA"/>
    </source>
</evidence>
<gene>
    <name evidence="2" type="ORF">IscW_ISCW008624</name>
</gene>
<feature type="transmembrane region" description="Helical" evidence="1">
    <location>
        <begin position="7"/>
        <end position="30"/>
    </location>
</feature>